<dbReference type="EMBL" id="LGTQ01000010">
    <property type="protein sequence ID" value="KPM47540.1"/>
    <property type="molecule type" value="Genomic_DNA"/>
</dbReference>
<dbReference type="PATRIC" id="fig|1605367.3.peg.121"/>
<dbReference type="STRING" id="1605367.AFM12_13625"/>
<accession>A0A0N8H9J4</accession>
<evidence type="ECO:0000313" key="1">
    <source>
        <dbReference type="EMBL" id="KPM47540.1"/>
    </source>
</evidence>
<dbReference type="AlphaFoldDB" id="A0A0N8H9J4"/>
<dbReference type="OrthoDB" id="1117601at2"/>
<dbReference type="Proteomes" id="UP000050454">
    <property type="component" value="Unassembled WGS sequence"/>
</dbReference>
<name>A0A0N8H9J4_9BACT</name>
<comment type="caution">
    <text evidence="1">The sequence shown here is derived from an EMBL/GenBank/DDBJ whole genome shotgun (WGS) entry which is preliminary data.</text>
</comment>
<proteinExistence type="predicted"/>
<reference evidence="1 2" key="1">
    <citation type="submission" date="2015-07" db="EMBL/GenBank/DDBJ databases">
        <title>The draft genome sequence of Leadbetterella sp. JN14-9.</title>
        <authorList>
            <person name="Liu Y."/>
            <person name="Du J."/>
            <person name="Shao Z."/>
        </authorList>
    </citation>
    <scope>NUCLEOTIDE SEQUENCE [LARGE SCALE GENOMIC DNA]</scope>
    <source>
        <strain evidence="1 2">JN14-9</strain>
    </source>
</reference>
<gene>
    <name evidence="1" type="ORF">AFM12_13625</name>
</gene>
<organism evidence="1 2">
    <name type="scientific">Jiulongibacter sediminis</name>
    <dbReference type="NCBI Taxonomy" id="1605367"/>
    <lineage>
        <taxon>Bacteria</taxon>
        <taxon>Pseudomonadati</taxon>
        <taxon>Bacteroidota</taxon>
        <taxon>Cytophagia</taxon>
        <taxon>Cytophagales</taxon>
        <taxon>Leadbetterellaceae</taxon>
        <taxon>Jiulongibacter</taxon>
    </lineage>
</organism>
<sequence length="171" mass="19824">MKILGIGTRVKHEDYGQGVVIGVFPTYYSITFYNHGNDRIKLDEEMDIVEYVEPENDLVSMYDVEMTFKNLLNKYIGSFETVPLGDRWKGGNMILKPASDDLAAKEIPIETFFHKIVMMRDKLRVLEQKVNSSDLNDEAKVDIQQYITRCYGSMTTFNVLFKNKEDHFSTK</sequence>
<evidence type="ECO:0000313" key="2">
    <source>
        <dbReference type="Proteomes" id="UP000050454"/>
    </source>
</evidence>
<keyword evidence="2" id="KW-1185">Reference proteome</keyword>
<dbReference type="RefSeq" id="WP_055149159.1">
    <property type="nucleotide sequence ID" value="NZ_JXSZ01000010.1"/>
</dbReference>
<protein>
    <submittedName>
        <fullName evidence="1">Uncharacterized protein</fullName>
    </submittedName>
</protein>